<evidence type="ECO:0000313" key="2">
    <source>
        <dbReference type="EMBL" id="KAF2390755.1"/>
    </source>
</evidence>
<proteinExistence type="predicted"/>
<dbReference type="InterPro" id="IPR011856">
    <property type="entry name" value="tRNA_endonuc-like_dom_sf"/>
</dbReference>
<dbReference type="PANTHER" id="PTHR30015">
    <property type="entry name" value="MRR RESTRICTION SYSTEM PROTEIN"/>
    <property type="match status" value="1"/>
</dbReference>
<evidence type="ECO:0000259" key="1">
    <source>
        <dbReference type="Pfam" id="PF04471"/>
    </source>
</evidence>
<gene>
    <name evidence="2" type="ORF">FX983_05222</name>
</gene>
<protein>
    <recommendedName>
        <fullName evidence="1">Restriction endonuclease type IV Mrr domain-containing protein</fullName>
    </recommendedName>
</protein>
<sequence>MFPPMANPNLEMTATEFEFLVREWILKQGGELTSLEVKHDVKVEAYDSTYQIDVLAKFQAFAGAEFIVLIECKKYRNAVERELVQVLHDKVRSVGAHKGMLFTTTGFQSGAIKYARVHGIALVSIIDGAATYHTRSAFPVDAKPPAWLNLPKFSLWYVGENDAGNITMKSLGRADTELDEMFGD</sequence>
<dbReference type="AlphaFoldDB" id="A0A6L5BRC3"/>
<dbReference type="SUPFAM" id="SSF52980">
    <property type="entry name" value="Restriction endonuclease-like"/>
    <property type="match status" value="1"/>
</dbReference>
<accession>A0A6L5BRC3</accession>
<dbReference type="EMBL" id="JAAAXX010000002">
    <property type="protein sequence ID" value="KAF2390755.1"/>
    <property type="molecule type" value="Genomic_DNA"/>
</dbReference>
<dbReference type="PANTHER" id="PTHR30015:SF7">
    <property type="entry name" value="TYPE IV METHYL-DIRECTED RESTRICTION ENZYME ECOKMRR"/>
    <property type="match status" value="1"/>
</dbReference>
<comment type="caution">
    <text evidence="2">The sequence shown here is derived from an EMBL/GenBank/DDBJ whole genome shotgun (WGS) entry which is preliminary data.</text>
</comment>
<dbReference type="GO" id="GO:0003677">
    <property type="term" value="F:DNA binding"/>
    <property type="evidence" value="ECO:0007669"/>
    <property type="project" value="InterPro"/>
</dbReference>
<dbReference type="GO" id="GO:0009307">
    <property type="term" value="P:DNA restriction-modification system"/>
    <property type="evidence" value="ECO:0007669"/>
    <property type="project" value="InterPro"/>
</dbReference>
<organism evidence="2 3">
    <name type="scientific">Pseudomonas frederiksbergensis</name>
    <dbReference type="NCBI Taxonomy" id="104087"/>
    <lineage>
        <taxon>Bacteria</taxon>
        <taxon>Pseudomonadati</taxon>
        <taxon>Pseudomonadota</taxon>
        <taxon>Gammaproteobacteria</taxon>
        <taxon>Pseudomonadales</taxon>
        <taxon>Pseudomonadaceae</taxon>
        <taxon>Pseudomonas</taxon>
    </lineage>
</organism>
<dbReference type="GO" id="GO:0015666">
    <property type="term" value="F:restriction endodeoxyribonuclease activity"/>
    <property type="evidence" value="ECO:0007669"/>
    <property type="project" value="TreeGrafter"/>
</dbReference>
<dbReference type="Proteomes" id="UP000475265">
    <property type="component" value="Unassembled WGS sequence"/>
</dbReference>
<dbReference type="Gene3D" id="3.40.1350.10">
    <property type="match status" value="1"/>
</dbReference>
<reference evidence="2 3" key="1">
    <citation type="submission" date="2019-12" db="EMBL/GenBank/DDBJ databases">
        <title>Endophytic bacteria associated with Panax ginseng seedlings.</title>
        <authorList>
            <person name="Park J.M."/>
            <person name="Shin R."/>
            <person name="Jo S.H."/>
        </authorList>
    </citation>
    <scope>NUCLEOTIDE SEQUENCE [LARGE SCALE GENOMIC DNA]</scope>
    <source>
        <strain evidence="2 3">PgKB32</strain>
    </source>
</reference>
<dbReference type="InterPro" id="IPR052906">
    <property type="entry name" value="Type_IV_Methyl-Rstrct_Enzyme"/>
</dbReference>
<dbReference type="Pfam" id="PF04471">
    <property type="entry name" value="Mrr_cat"/>
    <property type="match status" value="1"/>
</dbReference>
<name>A0A6L5BRC3_9PSED</name>
<dbReference type="RefSeq" id="WP_163912814.1">
    <property type="nucleotide sequence ID" value="NZ_JAAAXX010000002.1"/>
</dbReference>
<dbReference type="InterPro" id="IPR007560">
    <property type="entry name" value="Restrct_endonuc_IV_Mrr"/>
</dbReference>
<dbReference type="InterPro" id="IPR011335">
    <property type="entry name" value="Restrct_endonuc-II-like"/>
</dbReference>
<evidence type="ECO:0000313" key="3">
    <source>
        <dbReference type="Proteomes" id="UP000475265"/>
    </source>
</evidence>
<feature type="domain" description="Restriction endonuclease type IV Mrr" evidence="1">
    <location>
        <begin position="11"/>
        <end position="124"/>
    </location>
</feature>